<comment type="caution">
    <text evidence="4">The sequence shown here is derived from an EMBL/GenBank/DDBJ whole genome shotgun (WGS) entry which is preliminary data.</text>
</comment>
<dbReference type="PROSITE" id="PS51186">
    <property type="entry name" value="GNAT"/>
    <property type="match status" value="1"/>
</dbReference>
<evidence type="ECO:0000313" key="5">
    <source>
        <dbReference type="Proteomes" id="UP001183176"/>
    </source>
</evidence>
<sequence length="158" mass="17487">MTAPNSAQLPLPRLRPMRAADLDVLLAHEQAMFGSEAWSRESYLDELADTELRYYLVAENADGVLLGSGGLMTIGETAQILTVGVLPAARRHGLGRVLVRALITEARRRGASEVLLEVREDNLAARKLYEAEGFANLGRRRGYYDRGRVDAVTMRYAI</sequence>
<name>A0ABU2J6T5_9ACTN</name>
<accession>A0ABU2J6T5</accession>
<dbReference type="NCBIfam" id="TIGR01575">
    <property type="entry name" value="rimI"/>
    <property type="match status" value="1"/>
</dbReference>
<feature type="domain" description="N-acetyltransferase" evidence="3">
    <location>
        <begin position="12"/>
        <end position="158"/>
    </location>
</feature>
<dbReference type="GO" id="GO:0005840">
    <property type="term" value="C:ribosome"/>
    <property type="evidence" value="ECO:0007669"/>
    <property type="project" value="UniProtKB-KW"/>
</dbReference>
<evidence type="ECO:0000259" key="3">
    <source>
        <dbReference type="PROSITE" id="PS51186"/>
    </source>
</evidence>
<dbReference type="GO" id="GO:0008999">
    <property type="term" value="F:protein-N-terminal-alanine acetyltransferase activity"/>
    <property type="evidence" value="ECO:0007669"/>
    <property type="project" value="UniProtKB-EC"/>
</dbReference>
<keyword evidence="1 4" id="KW-0808">Transferase</keyword>
<dbReference type="SUPFAM" id="SSF55729">
    <property type="entry name" value="Acyl-CoA N-acyltransferases (Nat)"/>
    <property type="match status" value="1"/>
</dbReference>
<reference evidence="5" key="1">
    <citation type="submission" date="2023-07" db="EMBL/GenBank/DDBJ databases">
        <title>30 novel species of actinomycetes from the DSMZ collection.</title>
        <authorList>
            <person name="Nouioui I."/>
        </authorList>
    </citation>
    <scope>NUCLEOTIDE SEQUENCE [LARGE SCALE GENOMIC DNA]</scope>
    <source>
        <strain evidence="5">DSM 44399</strain>
    </source>
</reference>
<dbReference type="InterPro" id="IPR000182">
    <property type="entry name" value="GNAT_dom"/>
</dbReference>
<dbReference type="PANTHER" id="PTHR43877">
    <property type="entry name" value="AMINOALKYLPHOSPHONATE N-ACETYLTRANSFERASE-RELATED-RELATED"/>
    <property type="match status" value="1"/>
</dbReference>
<keyword evidence="4" id="KW-0689">Ribosomal protein</keyword>
<dbReference type="CDD" id="cd04301">
    <property type="entry name" value="NAT_SF"/>
    <property type="match status" value="1"/>
</dbReference>
<keyword evidence="4" id="KW-0687">Ribonucleoprotein</keyword>
<gene>
    <name evidence="4" type="primary">rimI</name>
    <name evidence="4" type="ORF">RM423_02260</name>
</gene>
<dbReference type="EC" id="2.3.1.266" evidence="4"/>
<proteinExistence type="predicted"/>
<dbReference type="RefSeq" id="WP_311421365.1">
    <property type="nucleotide sequence ID" value="NZ_JAVREH010000002.1"/>
</dbReference>
<dbReference type="Pfam" id="PF00583">
    <property type="entry name" value="Acetyltransf_1"/>
    <property type="match status" value="1"/>
</dbReference>
<dbReference type="InterPro" id="IPR050832">
    <property type="entry name" value="Bact_Acetyltransf"/>
</dbReference>
<dbReference type="Proteomes" id="UP001183176">
    <property type="component" value="Unassembled WGS sequence"/>
</dbReference>
<dbReference type="EMBL" id="JAVREH010000002">
    <property type="protein sequence ID" value="MDT0260209.1"/>
    <property type="molecule type" value="Genomic_DNA"/>
</dbReference>
<evidence type="ECO:0000256" key="1">
    <source>
        <dbReference type="ARBA" id="ARBA00022679"/>
    </source>
</evidence>
<dbReference type="Gene3D" id="3.40.630.30">
    <property type="match status" value="1"/>
</dbReference>
<keyword evidence="2 4" id="KW-0012">Acyltransferase</keyword>
<dbReference type="InterPro" id="IPR016181">
    <property type="entry name" value="Acyl_CoA_acyltransferase"/>
</dbReference>
<keyword evidence="5" id="KW-1185">Reference proteome</keyword>
<evidence type="ECO:0000256" key="2">
    <source>
        <dbReference type="ARBA" id="ARBA00023315"/>
    </source>
</evidence>
<dbReference type="InterPro" id="IPR006464">
    <property type="entry name" value="AcTrfase_RimI/Ard1"/>
</dbReference>
<organism evidence="4 5">
    <name type="scientific">Jatrophihabitans lederbergiae</name>
    <dbReference type="NCBI Taxonomy" id="3075547"/>
    <lineage>
        <taxon>Bacteria</taxon>
        <taxon>Bacillati</taxon>
        <taxon>Actinomycetota</taxon>
        <taxon>Actinomycetes</taxon>
        <taxon>Jatrophihabitantales</taxon>
        <taxon>Jatrophihabitantaceae</taxon>
        <taxon>Jatrophihabitans</taxon>
    </lineage>
</organism>
<protein>
    <submittedName>
        <fullName evidence="4">Ribosomal protein S18-alanine N-acetyltransferase</fullName>
        <ecNumber evidence="4">2.3.1.266</ecNumber>
    </submittedName>
</protein>
<evidence type="ECO:0000313" key="4">
    <source>
        <dbReference type="EMBL" id="MDT0260209.1"/>
    </source>
</evidence>